<dbReference type="RefSeq" id="WP_197057071.1">
    <property type="nucleotide sequence ID" value="NZ_CCRF01000032.1"/>
</dbReference>
<sequence length="433" mass="50013">MLATVGLNSAINGPIRYKMFAGIDIAQGLSEATKNNSYKSNLFGVGYNGNGKVSIGCSHKGTIWAKWVESIDYWMNWCNEIIDKVLDSTIDSQKILEGVLVPRVIKEIPSEIPYRIDWPLELDFFTDDNLFLERDKIKIPIYEVAIKLLEIQPKKDVLQFYVGNENFKETFELSISDNTFRIKSVSKSKTTIARSQKRTYLADFFQEYPPIIKFIDQSTLEGNLYVTLKDRYKDKSFPPNQIFTYDWEILGVNIKRESQTIEKFPDSIQYNVIKKLIETGDYSIVFDDDDAGEIADIIAIKESENDIIFEFYHCKYSHGDLPGSRVSDLYEVCGQAEKSVIWKQDTRDIVKRMRKREIQRMEKGSVSRFELGDLEKLKEIENKLRVYGSKLEINIVQPGVDHTKITSDMDRILVSTQSYLLETYGIRMNLLCS</sequence>
<dbReference type="AlphaFoldDB" id="A0A090KPV5"/>
<dbReference type="EMBL" id="CCRF01000032">
    <property type="protein sequence ID" value="CEE00694.1"/>
    <property type="molecule type" value="Genomic_DNA"/>
</dbReference>
<organism evidence="1 2">
    <name type="scientific">Caldibacillus thermoamylovorans</name>
    <dbReference type="NCBI Taxonomy" id="35841"/>
    <lineage>
        <taxon>Bacteria</taxon>
        <taxon>Bacillati</taxon>
        <taxon>Bacillota</taxon>
        <taxon>Bacilli</taxon>
        <taxon>Bacillales</taxon>
        <taxon>Bacillaceae</taxon>
        <taxon>Caldibacillus</taxon>
    </lineage>
</organism>
<evidence type="ECO:0000313" key="1">
    <source>
        <dbReference type="EMBL" id="CEE00694.1"/>
    </source>
</evidence>
<name>A0A090KPV5_9BACI</name>
<gene>
    <name evidence="1" type="ORF">BT1A1_0846</name>
</gene>
<dbReference type="Proteomes" id="UP000040576">
    <property type="component" value="Unassembled WGS sequence"/>
</dbReference>
<reference evidence="1 2" key="1">
    <citation type="submission" date="2014-07" db="EMBL/GenBank/DDBJ databases">
        <authorList>
            <person name="Wibberg Daniel"/>
        </authorList>
    </citation>
    <scope>NUCLEOTIDE SEQUENCE [LARGE SCALE GENOMIC DNA]</scope>
</reference>
<accession>A0A090KPV5</accession>
<protein>
    <submittedName>
        <fullName evidence="1">Type III restriction protein res subunit</fullName>
    </submittedName>
</protein>
<evidence type="ECO:0000313" key="2">
    <source>
        <dbReference type="Proteomes" id="UP000040576"/>
    </source>
</evidence>
<keyword evidence="2" id="KW-1185">Reference proteome</keyword>
<proteinExistence type="predicted"/>